<organism evidence="1">
    <name type="scientific">uncultured Caudovirales phage</name>
    <dbReference type="NCBI Taxonomy" id="2100421"/>
    <lineage>
        <taxon>Viruses</taxon>
        <taxon>Duplodnaviria</taxon>
        <taxon>Heunggongvirae</taxon>
        <taxon>Uroviricota</taxon>
        <taxon>Caudoviricetes</taxon>
        <taxon>Peduoviridae</taxon>
        <taxon>Maltschvirus</taxon>
        <taxon>Maltschvirus maltsch</taxon>
    </lineage>
</organism>
<sequence length="72" mass="8016">MTTIRTDELCVTPKLMRELRWVAKARHYSGPEALADALLTAALKQMCPDLEARGEAYSKATFEAYNKAVEGI</sequence>
<accession>A0A6J5SEY3</accession>
<dbReference type="EMBL" id="LR797393">
    <property type="protein sequence ID" value="CAB4212364.1"/>
    <property type="molecule type" value="Genomic_DNA"/>
</dbReference>
<evidence type="ECO:0000313" key="2">
    <source>
        <dbReference type="EMBL" id="CAB5228056.1"/>
    </source>
</evidence>
<dbReference type="EMBL" id="LR798382">
    <property type="protein sequence ID" value="CAB5228056.1"/>
    <property type="molecule type" value="Genomic_DNA"/>
</dbReference>
<proteinExistence type="predicted"/>
<evidence type="ECO:0000313" key="1">
    <source>
        <dbReference type="EMBL" id="CAB4212364.1"/>
    </source>
</evidence>
<protein>
    <submittedName>
        <fullName evidence="1">Uncharacterized protein</fullName>
    </submittedName>
</protein>
<name>A0A6J5SEY3_9CAUD</name>
<gene>
    <name evidence="1" type="ORF">UFOVP1444_2</name>
    <name evidence="2" type="ORF">UFOVP1536_47</name>
</gene>
<reference evidence="1" key="1">
    <citation type="submission" date="2020-05" db="EMBL/GenBank/DDBJ databases">
        <authorList>
            <person name="Chiriac C."/>
            <person name="Salcher M."/>
            <person name="Ghai R."/>
            <person name="Kavagutti S V."/>
        </authorList>
    </citation>
    <scope>NUCLEOTIDE SEQUENCE</scope>
</reference>